<dbReference type="CDD" id="cd16472">
    <property type="entry name" value="RING-H2_RNF38-like"/>
    <property type="match status" value="1"/>
</dbReference>
<name>A0A267FA96_9PLAT</name>
<proteinExistence type="predicted"/>
<feature type="domain" description="RING-type" evidence="5">
    <location>
        <begin position="408"/>
        <end position="449"/>
    </location>
</feature>
<organism evidence="6 7">
    <name type="scientific">Macrostomum lignano</name>
    <dbReference type="NCBI Taxonomy" id="282301"/>
    <lineage>
        <taxon>Eukaryota</taxon>
        <taxon>Metazoa</taxon>
        <taxon>Spiralia</taxon>
        <taxon>Lophotrochozoa</taxon>
        <taxon>Platyhelminthes</taxon>
        <taxon>Rhabditophora</taxon>
        <taxon>Macrostomorpha</taxon>
        <taxon>Macrostomida</taxon>
        <taxon>Macrostomidae</taxon>
        <taxon>Macrostomum</taxon>
    </lineage>
</organism>
<feature type="compositionally biased region" description="Low complexity" evidence="4">
    <location>
        <begin position="183"/>
        <end position="213"/>
    </location>
</feature>
<evidence type="ECO:0000259" key="5">
    <source>
        <dbReference type="PROSITE" id="PS50089"/>
    </source>
</evidence>
<dbReference type="EMBL" id="NIVC01001268">
    <property type="protein sequence ID" value="PAA70067.1"/>
    <property type="molecule type" value="Genomic_DNA"/>
</dbReference>
<protein>
    <recommendedName>
        <fullName evidence="5">RING-type domain-containing protein</fullName>
    </recommendedName>
</protein>
<feature type="non-terminal residue" evidence="6">
    <location>
        <position position="1"/>
    </location>
</feature>
<dbReference type="AlphaFoldDB" id="A0A267FA96"/>
<keyword evidence="7" id="KW-1185">Reference proteome</keyword>
<dbReference type="Gene3D" id="3.30.40.10">
    <property type="entry name" value="Zinc/RING finger domain, C3HC4 (zinc finger)"/>
    <property type="match status" value="1"/>
</dbReference>
<feature type="compositionally biased region" description="Low complexity" evidence="4">
    <location>
        <begin position="226"/>
        <end position="239"/>
    </location>
</feature>
<dbReference type="PROSITE" id="PS50089">
    <property type="entry name" value="ZF_RING_2"/>
    <property type="match status" value="1"/>
</dbReference>
<feature type="compositionally biased region" description="Low complexity" evidence="4">
    <location>
        <begin position="25"/>
        <end position="41"/>
    </location>
</feature>
<feature type="compositionally biased region" description="Polar residues" evidence="4">
    <location>
        <begin position="14"/>
        <end position="24"/>
    </location>
</feature>
<comment type="caution">
    <text evidence="6">The sequence shown here is derived from an EMBL/GenBank/DDBJ whole genome shotgun (WGS) entry which is preliminary data.</text>
</comment>
<dbReference type="SMART" id="SM00184">
    <property type="entry name" value="RING"/>
    <property type="match status" value="1"/>
</dbReference>
<feature type="compositionally biased region" description="Low complexity" evidence="4">
    <location>
        <begin position="127"/>
        <end position="176"/>
    </location>
</feature>
<keyword evidence="2" id="KW-0862">Zinc</keyword>
<dbReference type="STRING" id="282301.A0A267FA96"/>
<evidence type="ECO:0000256" key="4">
    <source>
        <dbReference type="SAM" id="MobiDB-lite"/>
    </source>
</evidence>
<keyword evidence="1 3" id="KW-0863">Zinc-finger</keyword>
<dbReference type="Pfam" id="PF13639">
    <property type="entry name" value="zf-RING_2"/>
    <property type="match status" value="1"/>
</dbReference>
<dbReference type="InterPro" id="IPR001841">
    <property type="entry name" value="Znf_RING"/>
</dbReference>
<evidence type="ECO:0000313" key="7">
    <source>
        <dbReference type="Proteomes" id="UP000215902"/>
    </source>
</evidence>
<evidence type="ECO:0000313" key="6">
    <source>
        <dbReference type="EMBL" id="PAA70067.1"/>
    </source>
</evidence>
<sequence length="463" mass="49659">LNTANMRPTKESRSASSCTNAGTNSKSPSNSSSTRDSASPPAQHGPSGGAGSVRFSTQSPPLIQLSPALSPPPYDLRERPRRRQISSLELANDFVHRLTPAPGSPDDFLAKTPPPQQPPPRKRRRTSAASSSSSSTVNSANGGDAAAASAGSGLARSETGSSARSSAHRSSQQQQQFPMHPPAASASLWRSASSSSGVANQQQPSGPQQQTLEQPPPPPPLHRLHAAAPASQQQSLPTLLPIPPPQQFRTGQDSGAGFVYVSQFSQHRPPTAYHVTEGLDLLPAAYLDQFGVANLAQQQQPQQQQQSSSRNSSLLLHFLSLLDLEEETNYQQLQLYQNLQQQQEQRQRQPSNLDSLLHLAAQVGGAAAGGGAGIRGADRQELDSRLPAYRFVPGSQRRRRAATAGSSCVVCLADFEARQQLRGLACGHEFHARCVDRWLKQNRTCPICRADAVSGKPQRLQHP</sequence>
<dbReference type="OrthoDB" id="8062037at2759"/>
<dbReference type="SUPFAM" id="SSF57850">
    <property type="entry name" value="RING/U-box"/>
    <property type="match status" value="1"/>
</dbReference>
<accession>A0A267FA96</accession>
<dbReference type="Proteomes" id="UP000215902">
    <property type="component" value="Unassembled WGS sequence"/>
</dbReference>
<reference evidence="6 7" key="1">
    <citation type="submission" date="2017-06" db="EMBL/GenBank/DDBJ databases">
        <title>A platform for efficient transgenesis in Macrostomum lignano, a flatworm model organism for stem cell research.</title>
        <authorList>
            <person name="Berezikov E."/>
        </authorList>
    </citation>
    <scope>NUCLEOTIDE SEQUENCE [LARGE SCALE GENOMIC DNA]</scope>
    <source>
        <strain evidence="6">DV1</strain>
        <tissue evidence="6">Whole organism</tissue>
    </source>
</reference>
<keyword evidence="1 3" id="KW-0479">Metal-binding</keyword>
<dbReference type="GO" id="GO:0016567">
    <property type="term" value="P:protein ubiquitination"/>
    <property type="evidence" value="ECO:0007669"/>
    <property type="project" value="TreeGrafter"/>
</dbReference>
<gene>
    <name evidence="6" type="ORF">BOX15_Mlig007436g1</name>
</gene>
<feature type="region of interest" description="Disordered" evidence="4">
    <location>
        <begin position="1"/>
        <end position="253"/>
    </location>
</feature>
<dbReference type="GO" id="GO:0008270">
    <property type="term" value="F:zinc ion binding"/>
    <property type="evidence" value="ECO:0007669"/>
    <property type="project" value="UniProtKB-KW"/>
</dbReference>
<evidence type="ECO:0000256" key="3">
    <source>
        <dbReference type="PROSITE-ProRule" id="PRU00175"/>
    </source>
</evidence>
<dbReference type="InterPro" id="IPR013083">
    <property type="entry name" value="Znf_RING/FYVE/PHD"/>
</dbReference>
<dbReference type="GO" id="GO:0061630">
    <property type="term" value="F:ubiquitin protein ligase activity"/>
    <property type="evidence" value="ECO:0007669"/>
    <property type="project" value="TreeGrafter"/>
</dbReference>
<dbReference type="PANTHER" id="PTHR46171:SF3">
    <property type="entry name" value="GH10160P"/>
    <property type="match status" value="1"/>
</dbReference>
<evidence type="ECO:0000256" key="2">
    <source>
        <dbReference type="ARBA" id="ARBA00022833"/>
    </source>
</evidence>
<evidence type="ECO:0000256" key="1">
    <source>
        <dbReference type="ARBA" id="ARBA00022771"/>
    </source>
</evidence>
<dbReference type="PANTHER" id="PTHR46171">
    <property type="entry name" value="GH10160P"/>
    <property type="match status" value="1"/>
</dbReference>